<evidence type="ECO:0000313" key="1">
    <source>
        <dbReference type="EMBL" id="CAB4139011.1"/>
    </source>
</evidence>
<sequence length="110" mass="12659">MHQTVNIYSFRDAFHTGERGETFSYEGLGILFEYLEQWEKDTGQPLELDVVALCCDFTEKGWEDVATEYNVDLSECESDGDRVAVVRDYLEENTSICGEHGEGVFIFHQF</sequence>
<accession>A0A6J5LY25</accession>
<name>A0A6J5LY25_9CAUD</name>
<dbReference type="EMBL" id="LR796359">
    <property type="protein sequence ID" value="CAB4139011.1"/>
    <property type="molecule type" value="Genomic_DNA"/>
</dbReference>
<reference evidence="1" key="1">
    <citation type="submission" date="2020-04" db="EMBL/GenBank/DDBJ databases">
        <authorList>
            <person name="Chiriac C."/>
            <person name="Salcher M."/>
            <person name="Ghai R."/>
            <person name="Kavagutti S V."/>
        </authorList>
    </citation>
    <scope>NUCLEOTIDE SEQUENCE</scope>
</reference>
<proteinExistence type="predicted"/>
<protein>
    <submittedName>
        <fullName evidence="1">Uncharacterized protein</fullName>
    </submittedName>
</protein>
<organism evidence="1">
    <name type="scientific">uncultured Caudovirales phage</name>
    <dbReference type="NCBI Taxonomy" id="2100421"/>
    <lineage>
        <taxon>Viruses</taxon>
        <taxon>Duplodnaviria</taxon>
        <taxon>Heunggongvirae</taxon>
        <taxon>Uroviricota</taxon>
        <taxon>Caudoviricetes</taxon>
        <taxon>Peduoviridae</taxon>
        <taxon>Maltschvirus</taxon>
        <taxon>Maltschvirus maltsch</taxon>
    </lineage>
</organism>
<gene>
    <name evidence="1" type="ORF">UFOVP336_12</name>
</gene>